<gene>
    <name evidence="1" type="ORF">PMAYCL1PPCAC_24601</name>
</gene>
<protein>
    <submittedName>
        <fullName evidence="1">Uncharacterized protein</fullName>
    </submittedName>
</protein>
<dbReference type="AlphaFoldDB" id="A0AAN5I8Q8"/>
<evidence type="ECO:0000313" key="1">
    <source>
        <dbReference type="EMBL" id="GMR54406.1"/>
    </source>
</evidence>
<organism evidence="1 2">
    <name type="scientific">Pristionchus mayeri</name>
    <dbReference type="NCBI Taxonomy" id="1317129"/>
    <lineage>
        <taxon>Eukaryota</taxon>
        <taxon>Metazoa</taxon>
        <taxon>Ecdysozoa</taxon>
        <taxon>Nematoda</taxon>
        <taxon>Chromadorea</taxon>
        <taxon>Rhabditida</taxon>
        <taxon>Rhabditina</taxon>
        <taxon>Diplogasteromorpha</taxon>
        <taxon>Diplogasteroidea</taxon>
        <taxon>Neodiplogasteridae</taxon>
        <taxon>Pristionchus</taxon>
    </lineage>
</organism>
<reference evidence="2" key="1">
    <citation type="submission" date="2022-10" db="EMBL/GenBank/DDBJ databases">
        <title>Genome assembly of Pristionchus species.</title>
        <authorList>
            <person name="Yoshida K."/>
            <person name="Sommer R.J."/>
        </authorList>
    </citation>
    <scope>NUCLEOTIDE SEQUENCE [LARGE SCALE GENOMIC DNA]</scope>
    <source>
        <strain evidence="2">RS5460</strain>
    </source>
</reference>
<proteinExistence type="predicted"/>
<keyword evidence="2" id="KW-1185">Reference proteome</keyword>
<comment type="caution">
    <text evidence="1">The sequence shown here is derived from an EMBL/GenBank/DDBJ whole genome shotgun (WGS) entry which is preliminary data.</text>
</comment>
<sequence length="89" mass="9784">MSIFGRGGSRPSSKRLLRAVDQPRQEVMFQTFGDLFDLEVVIVELSGVDGDTSLRESQVLESLSPRDGVLSEFPAQCKSLRSAQLLTVV</sequence>
<name>A0AAN5I8Q8_9BILA</name>
<dbReference type="EMBL" id="BTRK01000005">
    <property type="protein sequence ID" value="GMR54406.1"/>
    <property type="molecule type" value="Genomic_DNA"/>
</dbReference>
<dbReference type="Proteomes" id="UP001328107">
    <property type="component" value="Unassembled WGS sequence"/>
</dbReference>
<evidence type="ECO:0000313" key="2">
    <source>
        <dbReference type="Proteomes" id="UP001328107"/>
    </source>
</evidence>
<accession>A0AAN5I8Q8</accession>